<dbReference type="RefSeq" id="WP_244349295.1">
    <property type="nucleotide sequence ID" value="NZ_JAFIRA010000006.1"/>
</dbReference>
<gene>
    <name evidence="9 11" type="primary">secE</name>
    <name evidence="11" type="ORF">JX360_03975</name>
</gene>
<dbReference type="Gene3D" id="1.20.5.1030">
    <property type="entry name" value="Preprotein translocase secy subunit"/>
    <property type="match status" value="1"/>
</dbReference>
<dbReference type="Proteomes" id="UP000830835">
    <property type="component" value="Unassembled WGS sequence"/>
</dbReference>
<reference evidence="11" key="1">
    <citation type="submission" date="2021-02" db="EMBL/GenBank/DDBJ databases">
        <title>The CRISPR/cas machinery reduction and long-range gene transfer in the hot spring cyanobacterium Synechococcus.</title>
        <authorList>
            <person name="Dvorak P."/>
            <person name="Jahodarova E."/>
            <person name="Hasler P."/>
            <person name="Poulickova A."/>
        </authorList>
    </citation>
    <scope>NUCLEOTIDE SEQUENCE</scope>
    <source>
        <strain evidence="11">Rupite</strain>
    </source>
</reference>
<protein>
    <recommendedName>
        <fullName evidence="9">Protein translocase subunit SecE</fullName>
    </recommendedName>
</protein>
<evidence type="ECO:0000313" key="12">
    <source>
        <dbReference type="Proteomes" id="UP000830835"/>
    </source>
</evidence>
<evidence type="ECO:0000256" key="9">
    <source>
        <dbReference type="HAMAP-Rule" id="MF_00422"/>
    </source>
</evidence>
<dbReference type="EMBL" id="JAFIRA010000006">
    <property type="protein sequence ID" value="MCJ2542070.1"/>
    <property type="molecule type" value="Genomic_DNA"/>
</dbReference>
<evidence type="ECO:0000256" key="4">
    <source>
        <dbReference type="ARBA" id="ARBA00022692"/>
    </source>
</evidence>
<evidence type="ECO:0000256" key="5">
    <source>
        <dbReference type="ARBA" id="ARBA00022927"/>
    </source>
</evidence>
<name>A0ABT0C8H1_THEVL</name>
<comment type="caution">
    <text evidence="11">The sequence shown here is derived from an EMBL/GenBank/DDBJ whole genome shotgun (WGS) entry which is preliminary data.</text>
</comment>
<dbReference type="InterPro" id="IPR001901">
    <property type="entry name" value="Translocase_SecE/Sec61-g"/>
</dbReference>
<dbReference type="NCBIfam" id="TIGR00964">
    <property type="entry name" value="secE_bact"/>
    <property type="match status" value="1"/>
</dbReference>
<keyword evidence="4 9" id="KW-0812">Transmembrane</keyword>
<keyword evidence="5 9" id="KW-0653">Protein transport</keyword>
<evidence type="ECO:0000256" key="10">
    <source>
        <dbReference type="SAM" id="MobiDB-lite"/>
    </source>
</evidence>
<dbReference type="PANTHER" id="PTHR33910:SF1">
    <property type="entry name" value="PROTEIN TRANSLOCASE SUBUNIT SECE"/>
    <property type="match status" value="1"/>
</dbReference>
<keyword evidence="7 9" id="KW-0811">Translocation</keyword>
<dbReference type="InterPro" id="IPR038379">
    <property type="entry name" value="SecE_sf"/>
</dbReference>
<organism evidence="11 12">
    <name type="scientific">Thermostichus vulcanus str. 'Rupite'</name>
    <dbReference type="NCBI Taxonomy" id="2813851"/>
    <lineage>
        <taxon>Bacteria</taxon>
        <taxon>Bacillati</taxon>
        <taxon>Cyanobacteriota</taxon>
        <taxon>Cyanophyceae</taxon>
        <taxon>Thermostichales</taxon>
        <taxon>Thermostichaceae</taxon>
        <taxon>Thermostichus</taxon>
    </lineage>
</organism>
<comment type="function">
    <text evidence="9">Essential subunit of the Sec protein translocation channel SecYEG. Clamps together the 2 halves of SecY. May contact the channel plug during translocation.</text>
</comment>
<keyword evidence="6 9" id="KW-1133">Transmembrane helix</keyword>
<accession>A0ABT0C8H1</accession>
<dbReference type="Pfam" id="PF00584">
    <property type="entry name" value="SecE"/>
    <property type="match status" value="1"/>
</dbReference>
<feature type="compositionally biased region" description="Basic and acidic residues" evidence="10">
    <location>
        <begin position="10"/>
        <end position="29"/>
    </location>
</feature>
<feature type="region of interest" description="Disordered" evidence="10">
    <location>
        <begin position="1"/>
        <end position="32"/>
    </location>
</feature>
<keyword evidence="9" id="KW-0793">Thylakoid</keyword>
<comment type="subunit">
    <text evidence="9">Component of the Sec protein translocase complex. Heterotrimer consisting of SecY, SecE and SecG subunits. The heterotrimers can form oligomers, although 1 heterotrimer is thought to be able to translocate proteins. Interacts with the ribosome. Interacts with SecDF, and other proteins may be involved. Interacts with SecA.</text>
</comment>
<keyword evidence="3 9" id="KW-1003">Cell membrane</keyword>
<evidence type="ECO:0000256" key="3">
    <source>
        <dbReference type="ARBA" id="ARBA00022475"/>
    </source>
</evidence>
<dbReference type="InterPro" id="IPR005807">
    <property type="entry name" value="SecE_bac"/>
</dbReference>
<sequence>MVKSTPSSKVDTEQRLDPSSRGNSKESSAESKGILGFVKETREELGKIVWPSRQQLISESVGVLLIVLAFASFIYLVDQLFSWIAIQLF</sequence>
<comment type="similarity">
    <text evidence="9">Belongs to the SecE/SEC61-gamma family.</text>
</comment>
<evidence type="ECO:0000256" key="6">
    <source>
        <dbReference type="ARBA" id="ARBA00022989"/>
    </source>
</evidence>
<evidence type="ECO:0000256" key="8">
    <source>
        <dbReference type="ARBA" id="ARBA00023136"/>
    </source>
</evidence>
<evidence type="ECO:0000256" key="7">
    <source>
        <dbReference type="ARBA" id="ARBA00023010"/>
    </source>
</evidence>
<keyword evidence="9" id="KW-0997">Cell inner membrane</keyword>
<dbReference type="HAMAP" id="MF_00422">
    <property type="entry name" value="SecE"/>
    <property type="match status" value="1"/>
</dbReference>
<evidence type="ECO:0000256" key="2">
    <source>
        <dbReference type="ARBA" id="ARBA00022448"/>
    </source>
</evidence>
<keyword evidence="2 9" id="KW-0813">Transport</keyword>
<dbReference type="PANTHER" id="PTHR33910">
    <property type="entry name" value="PROTEIN TRANSLOCASE SUBUNIT SECE"/>
    <property type="match status" value="1"/>
</dbReference>
<keyword evidence="12" id="KW-1185">Reference proteome</keyword>
<evidence type="ECO:0000256" key="1">
    <source>
        <dbReference type="ARBA" id="ARBA00004370"/>
    </source>
</evidence>
<comment type="subcellular location">
    <subcellularLocation>
        <location evidence="9">Cell inner membrane</location>
        <topology evidence="9">Single-pass membrane protein</topology>
    </subcellularLocation>
    <subcellularLocation>
        <location evidence="9">Cellular thylakoid membrane</location>
        <topology evidence="9">Single-pass membrane protein</topology>
    </subcellularLocation>
    <subcellularLocation>
        <location evidence="1">Membrane</location>
    </subcellularLocation>
</comment>
<proteinExistence type="inferred from homology"/>
<feature type="transmembrane region" description="Helical" evidence="9">
    <location>
        <begin position="61"/>
        <end position="86"/>
    </location>
</feature>
<keyword evidence="8 9" id="KW-0472">Membrane</keyword>
<evidence type="ECO:0000313" key="11">
    <source>
        <dbReference type="EMBL" id="MCJ2542070.1"/>
    </source>
</evidence>